<sequence>MLADILAGPILRRLTEQQLVLWWLSPYECQGEFCCFEEDEKILTVELTSDNLSTFRVGEYAVVHLLDIDISLPSETYLEYDLLITATDKKVRKPLSETVPHITYDNCTRPSFIIQSTITNLLHGSCRNPHNSSGDSLLVGDKKVADALTDVTQRPSLLMMNGDQIYADHVAGATLYAIHQVIELLGLYGEKFTNVDFVDEENHPKDSGISSGISSAKKSDNNKKSYQRPAKANTITLTDSEQLYQLTDKYFKRENVLPRTTLSSPWYSPSSAQPIFTSTYAHNHLITFAEMMAMYLLVWSPTLWQEVELTGFSVPAEHEKTHQNEVAALEGFIEGLANVQRLLAHIPTYMIFDDHDVTDDWNLTAQWEQAVYENPLAKRIIGNSLFAYWLCQGWGNEPKNFKGDFWQMMNNYQQSPNAENQDNVIDYLLGFSQWQYTVDTSPKLVVLDSRTRRWRSEQSLAEPSGLMDWEALCELQQELIGHDAILLASPAPIFGVKVIETIQRMATIIGKPLAVDAENWMAHSGSASTILNIFKHPKTPQHFVILSGDVHYSFVYDIELRFSRNSPKIWQITSSGIKNQFPQPLIGILDRLNRVLYGPYSPLNLFTKRRAMRVTGRKLVTKNESGDQKKHKPLSLGHQRLMPKAALGYLELNEDGSPEYIADLHPNGSITEFIESDEELMH</sequence>
<keyword evidence="3" id="KW-1185">Reference proteome</keyword>
<name>A0ABN1L9I0_9GAMM</name>
<dbReference type="InterPro" id="IPR038607">
    <property type="entry name" value="PhoD-like_sf"/>
</dbReference>
<dbReference type="PANTHER" id="PTHR37031">
    <property type="entry name" value="METALLOPHOSPHATASE BINDING DOMAIN PROTEIN"/>
    <property type="match status" value="1"/>
</dbReference>
<dbReference type="InterPro" id="IPR018946">
    <property type="entry name" value="PhoD-like_MPP"/>
</dbReference>
<reference evidence="2 3" key="1">
    <citation type="journal article" date="2019" name="Int. J. Syst. Evol. Microbiol.">
        <title>The Global Catalogue of Microorganisms (GCM) 10K type strain sequencing project: providing services to taxonomists for standard genome sequencing and annotation.</title>
        <authorList>
            <consortium name="The Broad Institute Genomics Platform"/>
            <consortium name="The Broad Institute Genome Sequencing Center for Infectious Disease"/>
            <person name="Wu L."/>
            <person name="Ma J."/>
        </authorList>
    </citation>
    <scope>NUCLEOTIDE SEQUENCE [LARGE SCALE GENOMIC DNA]</scope>
    <source>
        <strain evidence="2 3">JCM 15608</strain>
    </source>
</reference>
<organism evidence="2 3">
    <name type="scientific">Colwellia asteriadis</name>
    <dbReference type="NCBI Taxonomy" id="517723"/>
    <lineage>
        <taxon>Bacteria</taxon>
        <taxon>Pseudomonadati</taxon>
        <taxon>Pseudomonadota</taxon>
        <taxon>Gammaproteobacteria</taxon>
        <taxon>Alteromonadales</taxon>
        <taxon>Colwelliaceae</taxon>
        <taxon>Colwellia</taxon>
    </lineage>
</organism>
<comment type="caution">
    <text evidence="2">The sequence shown here is derived from an EMBL/GenBank/DDBJ whole genome shotgun (WGS) entry which is preliminary data.</text>
</comment>
<accession>A0ABN1L9I0</accession>
<dbReference type="EMBL" id="BAAAFA010000009">
    <property type="protein sequence ID" value="GAA0821106.1"/>
    <property type="molecule type" value="Genomic_DNA"/>
</dbReference>
<feature type="compositionally biased region" description="Low complexity" evidence="1">
    <location>
        <begin position="207"/>
        <end position="216"/>
    </location>
</feature>
<evidence type="ECO:0000313" key="2">
    <source>
        <dbReference type="EMBL" id="GAA0821106.1"/>
    </source>
</evidence>
<evidence type="ECO:0000313" key="3">
    <source>
        <dbReference type="Proteomes" id="UP001500021"/>
    </source>
</evidence>
<feature type="region of interest" description="Disordered" evidence="1">
    <location>
        <begin position="203"/>
        <end position="232"/>
    </location>
</feature>
<dbReference type="Proteomes" id="UP001500021">
    <property type="component" value="Unassembled WGS sequence"/>
</dbReference>
<dbReference type="SUPFAM" id="SSF56300">
    <property type="entry name" value="Metallo-dependent phosphatases"/>
    <property type="match status" value="1"/>
</dbReference>
<gene>
    <name evidence="2" type="ORF">GCM10009111_27590</name>
</gene>
<dbReference type="RefSeq" id="WP_343818190.1">
    <property type="nucleotide sequence ID" value="NZ_BAAAFA010000009.1"/>
</dbReference>
<dbReference type="PANTHER" id="PTHR37031:SF2">
    <property type="entry name" value="PHOD-LIKE PHOSPHATASE METALLOPHOSPHATASE DOMAIN-CONTAINING PROTEIN"/>
    <property type="match status" value="1"/>
</dbReference>
<protein>
    <submittedName>
        <fullName evidence="2">Alkaline phosphatase D family protein</fullName>
    </submittedName>
</protein>
<dbReference type="CDD" id="cd07389">
    <property type="entry name" value="MPP_PhoD"/>
    <property type="match status" value="1"/>
</dbReference>
<evidence type="ECO:0000256" key="1">
    <source>
        <dbReference type="SAM" id="MobiDB-lite"/>
    </source>
</evidence>
<dbReference type="InterPro" id="IPR029052">
    <property type="entry name" value="Metallo-depent_PP-like"/>
</dbReference>
<dbReference type="Gene3D" id="3.60.21.70">
    <property type="entry name" value="PhoD-like phosphatase"/>
    <property type="match status" value="1"/>
</dbReference>
<proteinExistence type="predicted"/>